<sequence length="100" mass="10959">MEQSTHTVIWENCVSGGGWIRIGYHLNLTDPITQSSPSGFSYSQVCGRIIRIPSRNYTDAVIGIGHYRGNGGLNSYHVDGISITRGSPRIHVWTAIAGWS</sequence>
<evidence type="ECO:0000313" key="1">
    <source>
        <dbReference type="EnsemblMetazoa" id="Aqu2.1.29230_001"/>
    </source>
</evidence>
<dbReference type="eggNOG" id="KOG0143">
    <property type="taxonomic scope" value="Eukaryota"/>
</dbReference>
<proteinExistence type="predicted"/>
<dbReference type="InParanoid" id="A0A1X7UMM4"/>
<protein>
    <submittedName>
        <fullName evidence="1">Uncharacterized protein</fullName>
    </submittedName>
</protein>
<organism evidence="1">
    <name type="scientific">Amphimedon queenslandica</name>
    <name type="common">Sponge</name>
    <dbReference type="NCBI Taxonomy" id="400682"/>
    <lineage>
        <taxon>Eukaryota</taxon>
        <taxon>Metazoa</taxon>
        <taxon>Porifera</taxon>
        <taxon>Demospongiae</taxon>
        <taxon>Heteroscleromorpha</taxon>
        <taxon>Haplosclerida</taxon>
        <taxon>Niphatidae</taxon>
        <taxon>Amphimedon</taxon>
    </lineage>
</organism>
<dbReference type="AlphaFoldDB" id="A0A1X7UMM4"/>
<accession>A0A1X7UMM4</accession>
<reference evidence="1" key="1">
    <citation type="submission" date="2017-05" db="UniProtKB">
        <authorList>
            <consortium name="EnsemblMetazoa"/>
        </authorList>
    </citation>
    <scope>IDENTIFICATION</scope>
</reference>
<name>A0A1X7UMM4_AMPQE</name>
<dbReference type="EnsemblMetazoa" id="Aqu2.1.29230_001">
    <property type="protein sequence ID" value="Aqu2.1.29230_001"/>
    <property type="gene ID" value="Aqu2.1.29230"/>
</dbReference>